<evidence type="ECO:0000256" key="1">
    <source>
        <dbReference type="ARBA" id="ARBA00022475"/>
    </source>
</evidence>
<feature type="transmembrane region" description="Helical" evidence="5">
    <location>
        <begin position="44"/>
        <end position="64"/>
    </location>
</feature>
<keyword evidence="7" id="KW-1185">Reference proteome</keyword>
<name>A0A0R2LS69_9LACO</name>
<reference evidence="6 7" key="1">
    <citation type="journal article" date="2015" name="Genome Announc.">
        <title>Expanding the biotechnology potential of lactobacilli through comparative genomics of 213 strains and associated genera.</title>
        <authorList>
            <person name="Sun Z."/>
            <person name="Harris H.M."/>
            <person name="McCann A."/>
            <person name="Guo C."/>
            <person name="Argimon S."/>
            <person name="Zhang W."/>
            <person name="Yang X."/>
            <person name="Jeffery I.B."/>
            <person name="Cooney J.C."/>
            <person name="Kagawa T.F."/>
            <person name="Liu W."/>
            <person name="Song Y."/>
            <person name="Salvetti E."/>
            <person name="Wrobel A."/>
            <person name="Rasinkangas P."/>
            <person name="Parkhill J."/>
            <person name="Rea M.C."/>
            <person name="O'Sullivan O."/>
            <person name="Ritari J."/>
            <person name="Douillard F.P."/>
            <person name="Paul Ross R."/>
            <person name="Yang R."/>
            <person name="Briner A.E."/>
            <person name="Felis G.E."/>
            <person name="de Vos W.M."/>
            <person name="Barrangou R."/>
            <person name="Klaenhammer T.R."/>
            <person name="Caufield P.W."/>
            <person name="Cui Y."/>
            <person name="Zhang H."/>
            <person name="O'Toole P.W."/>
        </authorList>
    </citation>
    <scope>NUCLEOTIDE SEQUENCE [LARGE SCALE GENOMIC DNA]</scope>
    <source>
        <strain evidence="6 7">NBRC 103219</strain>
    </source>
</reference>
<evidence type="ECO:0000256" key="3">
    <source>
        <dbReference type="ARBA" id="ARBA00022989"/>
    </source>
</evidence>
<evidence type="ECO:0000256" key="2">
    <source>
        <dbReference type="ARBA" id="ARBA00022692"/>
    </source>
</evidence>
<dbReference type="Proteomes" id="UP000051886">
    <property type="component" value="Unassembled WGS sequence"/>
</dbReference>
<proteinExistence type="predicted"/>
<evidence type="ECO:0000313" key="7">
    <source>
        <dbReference type="Proteomes" id="UP000051886"/>
    </source>
</evidence>
<evidence type="ECO:0000256" key="4">
    <source>
        <dbReference type="ARBA" id="ARBA00023136"/>
    </source>
</evidence>
<feature type="transmembrane region" description="Helical" evidence="5">
    <location>
        <begin position="70"/>
        <end position="89"/>
    </location>
</feature>
<evidence type="ECO:0000256" key="5">
    <source>
        <dbReference type="SAM" id="Phobius"/>
    </source>
</evidence>
<dbReference type="AlphaFoldDB" id="A0A0R2LS69"/>
<keyword evidence="1" id="KW-1003">Cell membrane</keyword>
<dbReference type="Pfam" id="PF07457">
    <property type="entry name" value="DUF1516"/>
    <property type="match status" value="1"/>
</dbReference>
<keyword evidence="3 5" id="KW-1133">Transmembrane helix</keyword>
<dbReference type="PATRIC" id="fig|449659.4.peg.2058"/>
<dbReference type="InterPro" id="IPR010899">
    <property type="entry name" value="UPF0344"/>
</dbReference>
<keyword evidence="2 5" id="KW-0812">Transmembrane</keyword>
<dbReference type="STRING" id="449659.IV66_GL002006"/>
<gene>
    <name evidence="6" type="ORF">IV66_GL002006</name>
</gene>
<feature type="transmembrane region" description="Helical" evidence="5">
    <location>
        <begin position="101"/>
        <end position="120"/>
    </location>
</feature>
<protein>
    <submittedName>
        <fullName evidence="6">Uncharacterized protein</fullName>
    </submittedName>
</protein>
<organism evidence="6 7">
    <name type="scientific">Ligilactobacillus pobuzihii</name>
    <dbReference type="NCBI Taxonomy" id="449659"/>
    <lineage>
        <taxon>Bacteria</taxon>
        <taxon>Bacillati</taxon>
        <taxon>Bacillota</taxon>
        <taxon>Bacilli</taxon>
        <taxon>Lactobacillales</taxon>
        <taxon>Lactobacillaceae</taxon>
        <taxon>Ligilactobacillus</taxon>
    </lineage>
</organism>
<accession>A0A0R2LS69</accession>
<keyword evidence="4 5" id="KW-0472">Membrane</keyword>
<dbReference type="EMBL" id="JQCN01000006">
    <property type="protein sequence ID" value="KRO01683.1"/>
    <property type="molecule type" value="Genomic_DNA"/>
</dbReference>
<sequence length="126" mass="13751">MYFIFIKGEESMSWVHLVFGIILLLAVIMGLAGSADKAKIWAMVARVCYLVLIISGIMMTSYAWSEKPVLTVVKIVVAILVIGLIEMAFGKKTKGQFSKGIMWSVIAMCLVVGGLGFWLSGGYPII</sequence>
<evidence type="ECO:0000313" key="6">
    <source>
        <dbReference type="EMBL" id="KRO01683.1"/>
    </source>
</evidence>
<feature type="transmembrane region" description="Helical" evidence="5">
    <location>
        <begin position="12"/>
        <end position="32"/>
    </location>
</feature>
<comment type="caution">
    <text evidence="6">The sequence shown here is derived from an EMBL/GenBank/DDBJ whole genome shotgun (WGS) entry which is preliminary data.</text>
</comment>